<name>A0A1I3PXJ3_9RHOB</name>
<gene>
    <name evidence="1" type="ORF">SAMN04488138_103102</name>
</gene>
<keyword evidence="2" id="KW-1185">Reference proteome</keyword>
<dbReference type="AlphaFoldDB" id="A0A1I3PXJ3"/>
<dbReference type="EMBL" id="FORY01000003">
    <property type="protein sequence ID" value="SFJ26052.1"/>
    <property type="molecule type" value="Genomic_DNA"/>
</dbReference>
<dbReference type="Proteomes" id="UP000183299">
    <property type="component" value="Unassembled WGS sequence"/>
</dbReference>
<organism evidence="1 2">
    <name type="scientific">Celeribacter halophilus</name>
    <dbReference type="NCBI Taxonomy" id="576117"/>
    <lineage>
        <taxon>Bacteria</taxon>
        <taxon>Pseudomonadati</taxon>
        <taxon>Pseudomonadota</taxon>
        <taxon>Alphaproteobacteria</taxon>
        <taxon>Rhodobacterales</taxon>
        <taxon>Roseobacteraceae</taxon>
        <taxon>Celeribacter</taxon>
    </lineage>
</organism>
<sequence length="108" mass="11988">MKMTSSVGDELETVDEIEASVKQSLLWAILALDDVIDRLLSGEKIGKEVRPLITDLMRAKTAAITERQKLDEEKRKRGELGCGEIDFDAARSEILDRLARMQAASRAG</sequence>
<dbReference type="RefSeq" id="WP_066607594.1">
    <property type="nucleotide sequence ID" value="NZ_FORY01000003.1"/>
</dbReference>
<accession>A0A1I3PXJ3</accession>
<evidence type="ECO:0000313" key="2">
    <source>
        <dbReference type="Proteomes" id="UP000183299"/>
    </source>
</evidence>
<dbReference type="GeneID" id="98667141"/>
<dbReference type="OrthoDB" id="7870750at2"/>
<protein>
    <submittedName>
        <fullName evidence="1">Uncharacterized protein</fullName>
    </submittedName>
</protein>
<proteinExistence type="predicted"/>
<reference evidence="1 2" key="1">
    <citation type="submission" date="2016-10" db="EMBL/GenBank/DDBJ databases">
        <authorList>
            <person name="de Groot N.N."/>
        </authorList>
    </citation>
    <scope>NUCLEOTIDE SEQUENCE [LARGE SCALE GENOMIC DNA]</scope>
    <source>
        <strain evidence="1 2">CGMCC 1.8891</strain>
    </source>
</reference>
<evidence type="ECO:0000313" key="1">
    <source>
        <dbReference type="EMBL" id="SFJ26052.1"/>
    </source>
</evidence>